<feature type="non-terminal residue" evidence="1">
    <location>
        <position position="1"/>
    </location>
</feature>
<dbReference type="InterPro" id="IPR011250">
    <property type="entry name" value="OMP/PagP_B-barrel"/>
</dbReference>
<evidence type="ECO:0000313" key="1">
    <source>
        <dbReference type="EMBL" id="SVE00062.1"/>
    </source>
</evidence>
<organism evidence="1">
    <name type="scientific">marine metagenome</name>
    <dbReference type="NCBI Taxonomy" id="408172"/>
    <lineage>
        <taxon>unclassified sequences</taxon>
        <taxon>metagenomes</taxon>
        <taxon>ecological metagenomes</taxon>
    </lineage>
</organism>
<reference evidence="1" key="1">
    <citation type="submission" date="2018-05" db="EMBL/GenBank/DDBJ databases">
        <authorList>
            <person name="Lanie J.A."/>
            <person name="Ng W.-L."/>
            <person name="Kazmierczak K.M."/>
            <person name="Andrzejewski T.M."/>
            <person name="Davidsen T.M."/>
            <person name="Wayne K.J."/>
            <person name="Tettelin H."/>
            <person name="Glass J.I."/>
            <person name="Rusch D."/>
            <person name="Podicherti R."/>
            <person name="Tsui H.-C.T."/>
            <person name="Winkler M.E."/>
        </authorList>
    </citation>
    <scope>NUCLEOTIDE SEQUENCE</scope>
</reference>
<gene>
    <name evidence="1" type="ORF">METZ01_LOCUS452916</name>
</gene>
<protein>
    <recommendedName>
        <fullName evidence="2">Outer membrane protein beta-barrel domain-containing protein</fullName>
    </recommendedName>
</protein>
<proteinExistence type="predicted"/>
<evidence type="ECO:0008006" key="2">
    <source>
        <dbReference type="Google" id="ProtNLM"/>
    </source>
</evidence>
<dbReference type="Gene3D" id="2.40.160.60">
    <property type="entry name" value="Outer membrane protein transport protein (OMPP1/FadL/TodX)"/>
    <property type="match status" value="1"/>
</dbReference>
<dbReference type="EMBL" id="UINC01187371">
    <property type="protein sequence ID" value="SVE00062.1"/>
    <property type="molecule type" value="Genomic_DNA"/>
</dbReference>
<dbReference type="SUPFAM" id="SSF56925">
    <property type="entry name" value="OMPA-like"/>
    <property type="match status" value="1"/>
</dbReference>
<sequence>PSIVAIGLQYNVNPKVKLYTETESTDYDDLSLKVGVEYQIINHMFLRTGYNSVSQKNTFGFSYNYKNYVVDIATYHHQILGFSSQFSLSTSF</sequence>
<name>A0A382ZX59_9ZZZZ</name>
<dbReference type="AlphaFoldDB" id="A0A382ZX59"/>
<accession>A0A382ZX59</accession>